<evidence type="ECO:0000313" key="7">
    <source>
        <dbReference type="EMBL" id="KIM33672.1"/>
    </source>
</evidence>
<dbReference type="GO" id="GO:0016020">
    <property type="term" value="C:membrane"/>
    <property type="evidence" value="ECO:0007669"/>
    <property type="project" value="UniProtKB-SubCell"/>
</dbReference>
<keyword evidence="3 6" id="KW-0812">Transmembrane</keyword>
<comment type="similarity">
    <text evidence="2">Belongs to the membrane-bound acyltransferase family.</text>
</comment>
<dbReference type="OrthoDB" id="420606at2759"/>
<dbReference type="Proteomes" id="UP000054097">
    <property type="component" value="Unassembled WGS sequence"/>
</dbReference>
<feature type="transmembrane region" description="Helical" evidence="6">
    <location>
        <begin position="514"/>
        <end position="535"/>
    </location>
</feature>
<dbReference type="GO" id="GO:0008374">
    <property type="term" value="F:O-acyltransferase activity"/>
    <property type="evidence" value="ECO:0007669"/>
    <property type="project" value="TreeGrafter"/>
</dbReference>
<name>A0A0C2XXU3_SERVB</name>
<dbReference type="PANTHER" id="PTHR13285">
    <property type="entry name" value="ACYLTRANSFERASE"/>
    <property type="match status" value="1"/>
</dbReference>
<dbReference type="InterPro" id="IPR004299">
    <property type="entry name" value="MBOAT_fam"/>
</dbReference>
<feature type="transmembrane region" description="Helical" evidence="6">
    <location>
        <begin position="165"/>
        <end position="183"/>
    </location>
</feature>
<gene>
    <name evidence="7" type="ORF">M408DRAFT_158691</name>
</gene>
<dbReference type="Pfam" id="PF03062">
    <property type="entry name" value="MBOAT"/>
    <property type="match status" value="1"/>
</dbReference>
<reference evidence="7 8" key="1">
    <citation type="submission" date="2014-04" db="EMBL/GenBank/DDBJ databases">
        <authorList>
            <consortium name="DOE Joint Genome Institute"/>
            <person name="Kuo A."/>
            <person name="Zuccaro A."/>
            <person name="Kohler A."/>
            <person name="Nagy L.G."/>
            <person name="Floudas D."/>
            <person name="Copeland A."/>
            <person name="Barry K.W."/>
            <person name="Cichocki N."/>
            <person name="Veneault-Fourrey C."/>
            <person name="LaButti K."/>
            <person name="Lindquist E.A."/>
            <person name="Lipzen A."/>
            <person name="Lundell T."/>
            <person name="Morin E."/>
            <person name="Murat C."/>
            <person name="Sun H."/>
            <person name="Tunlid A."/>
            <person name="Henrissat B."/>
            <person name="Grigoriev I.V."/>
            <person name="Hibbett D.S."/>
            <person name="Martin F."/>
            <person name="Nordberg H.P."/>
            <person name="Cantor M.N."/>
            <person name="Hua S.X."/>
        </authorList>
    </citation>
    <scope>NUCLEOTIDE SEQUENCE [LARGE SCALE GENOMIC DNA]</scope>
    <source>
        <strain evidence="7 8">MAFF 305830</strain>
    </source>
</reference>
<evidence type="ECO:0000256" key="5">
    <source>
        <dbReference type="ARBA" id="ARBA00023136"/>
    </source>
</evidence>
<protein>
    <submittedName>
        <fullName evidence="7">Uncharacterized protein</fullName>
    </submittedName>
</protein>
<reference evidence="8" key="2">
    <citation type="submission" date="2015-01" db="EMBL/GenBank/DDBJ databases">
        <title>Evolutionary Origins and Diversification of the Mycorrhizal Mutualists.</title>
        <authorList>
            <consortium name="DOE Joint Genome Institute"/>
            <consortium name="Mycorrhizal Genomics Consortium"/>
            <person name="Kohler A."/>
            <person name="Kuo A."/>
            <person name="Nagy L.G."/>
            <person name="Floudas D."/>
            <person name="Copeland A."/>
            <person name="Barry K.W."/>
            <person name="Cichocki N."/>
            <person name="Veneault-Fourrey C."/>
            <person name="LaButti K."/>
            <person name="Lindquist E.A."/>
            <person name="Lipzen A."/>
            <person name="Lundell T."/>
            <person name="Morin E."/>
            <person name="Murat C."/>
            <person name="Riley R."/>
            <person name="Ohm R."/>
            <person name="Sun H."/>
            <person name="Tunlid A."/>
            <person name="Henrissat B."/>
            <person name="Grigoriev I.V."/>
            <person name="Hibbett D.S."/>
            <person name="Martin F."/>
        </authorList>
    </citation>
    <scope>NUCLEOTIDE SEQUENCE [LARGE SCALE GENOMIC DNA]</scope>
    <source>
        <strain evidence="8">MAFF 305830</strain>
    </source>
</reference>
<proteinExistence type="inferred from homology"/>
<keyword evidence="4 6" id="KW-1133">Transmembrane helix</keyword>
<dbReference type="GO" id="GO:0005783">
    <property type="term" value="C:endoplasmic reticulum"/>
    <property type="evidence" value="ECO:0007669"/>
    <property type="project" value="TreeGrafter"/>
</dbReference>
<dbReference type="PANTHER" id="PTHR13285:SF18">
    <property type="entry name" value="PROTEIN-CYSTEINE N-PALMITOYLTRANSFERASE RASP"/>
    <property type="match status" value="1"/>
</dbReference>
<evidence type="ECO:0000256" key="6">
    <source>
        <dbReference type="SAM" id="Phobius"/>
    </source>
</evidence>
<feature type="transmembrane region" description="Helical" evidence="6">
    <location>
        <begin position="66"/>
        <end position="85"/>
    </location>
</feature>
<evidence type="ECO:0000256" key="1">
    <source>
        <dbReference type="ARBA" id="ARBA00004141"/>
    </source>
</evidence>
<feature type="transmembrane region" description="Helical" evidence="6">
    <location>
        <begin position="340"/>
        <end position="360"/>
    </location>
</feature>
<evidence type="ECO:0000313" key="8">
    <source>
        <dbReference type="Proteomes" id="UP000054097"/>
    </source>
</evidence>
<dbReference type="GO" id="GO:0006506">
    <property type="term" value="P:GPI anchor biosynthetic process"/>
    <property type="evidence" value="ECO:0007669"/>
    <property type="project" value="TreeGrafter"/>
</dbReference>
<dbReference type="HOGENOM" id="CLU_021430_1_1_1"/>
<feature type="transmembrane region" description="Helical" evidence="6">
    <location>
        <begin position="126"/>
        <end position="144"/>
    </location>
</feature>
<feature type="transmembrane region" description="Helical" evidence="6">
    <location>
        <begin position="477"/>
        <end position="494"/>
    </location>
</feature>
<keyword evidence="5 6" id="KW-0472">Membrane</keyword>
<evidence type="ECO:0000256" key="4">
    <source>
        <dbReference type="ARBA" id="ARBA00022989"/>
    </source>
</evidence>
<dbReference type="EMBL" id="KN824278">
    <property type="protein sequence ID" value="KIM33672.1"/>
    <property type="molecule type" value="Genomic_DNA"/>
</dbReference>
<sequence length="586" mass="67307">MIPLHAMNESSTPHRQRNFAPEQLNLSEHAKEFNITSFTVQTPTSHQVPNSLSRAPPPPRWKTPEFLIYAVAFVLVVPLMVYSPVQLGFESHPNFAQFQYKLSKGWIAGRRMDNSDPQYRTFRGSLFSLCAVGLLHVVSTRVYSSIVSSLGSRSSGKRSDILHRIPFMAVFSVIFVIVLHGTSSLKVFGILAGNYLLAKRLGGTRFGPLLLWIANLVVLFANELNDGYRFGALHPTLAYLDEYRGVYPRWHITFNITMLRLLSFDMDYHWACNREATNHSVVPMNARQRTSNSHPLIYYNPINYAAYALYPPLYIAGPVMTFNDFNWQLRRPLQGDTKSLLSYAFRFIACLLTMEMILHFMYVVTIKDAKAWYGDTPMELAMVGFWNLIIVWLKLLLPWRFFRLWALADGIDPPENMIRCMANNYTVAGFWRGWHRSYNQWLIRYVYVPLGGSSNVILATLVSFTFVALWHDLQLRLLAWGWLITLFIIPEMVLGKVVTEKKFGDLWWYRHARAIGGVGNVLMLMTANLVGFVIGLDGLRYLGTELFGSWSGFAYSLVACVCLFIGVQIMIEYREEERRQGIYRKC</sequence>
<dbReference type="AlphaFoldDB" id="A0A0C2XXU3"/>
<dbReference type="STRING" id="933852.A0A0C2XXU3"/>
<feature type="transmembrane region" description="Helical" evidence="6">
    <location>
        <begin position="380"/>
        <end position="397"/>
    </location>
</feature>
<evidence type="ECO:0000256" key="3">
    <source>
        <dbReference type="ARBA" id="ARBA00022692"/>
    </source>
</evidence>
<comment type="subcellular location">
    <subcellularLocation>
        <location evidence="1">Membrane</location>
        <topology evidence="1">Multi-pass membrane protein</topology>
    </subcellularLocation>
</comment>
<keyword evidence="8" id="KW-1185">Reference proteome</keyword>
<feature type="transmembrane region" description="Helical" evidence="6">
    <location>
        <begin position="445"/>
        <end position="471"/>
    </location>
</feature>
<dbReference type="InterPro" id="IPR051085">
    <property type="entry name" value="MB_O-acyltransferase"/>
</dbReference>
<feature type="transmembrane region" description="Helical" evidence="6">
    <location>
        <begin position="547"/>
        <end position="571"/>
    </location>
</feature>
<feature type="transmembrane region" description="Helical" evidence="6">
    <location>
        <begin position="203"/>
        <end position="221"/>
    </location>
</feature>
<evidence type="ECO:0000256" key="2">
    <source>
        <dbReference type="ARBA" id="ARBA00010323"/>
    </source>
</evidence>
<organism evidence="7 8">
    <name type="scientific">Serendipita vermifera MAFF 305830</name>
    <dbReference type="NCBI Taxonomy" id="933852"/>
    <lineage>
        <taxon>Eukaryota</taxon>
        <taxon>Fungi</taxon>
        <taxon>Dikarya</taxon>
        <taxon>Basidiomycota</taxon>
        <taxon>Agaricomycotina</taxon>
        <taxon>Agaricomycetes</taxon>
        <taxon>Sebacinales</taxon>
        <taxon>Serendipitaceae</taxon>
        <taxon>Serendipita</taxon>
    </lineage>
</organism>
<accession>A0A0C2XXU3</accession>